<protein>
    <submittedName>
        <fullName evidence="1">Uncharacterized protein</fullName>
    </submittedName>
</protein>
<dbReference type="RefSeq" id="WP_173135778.1">
    <property type="nucleotide sequence ID" value="NZ_JABRWJ010000038.1"/>
</dbReference>
<reference evidence="1 2" key="1">
    <citation type="submission" date="2020-05" db="EMBL/GenBank/DDBJ databases">
        <title>Aquincola sp. isolate from soil.</title>
        <authorList>
            <person name="Han J."/>
            <person name="Kim D.-U."/>
        </authorList>
    </citation>
    <scope>NUCLEOTIDE SEQUENCE [LARGE SCALE GENOMIC DNA]</scope>
    <source>
        <strain evidence="1 2">S2</strain>
    </source>
</reference>
<comment type="caution">
    <text evidence="1">The sequence shown here is derived from an EMBL/GenBank/DDBJ whole genome shotgun (WGS) entry which is preliminary data.</text>
</comment>
<name>A0ABX2EUY0_9BURK</name>
<proteinExistence type="predicted"/>
<gene>
    <name evidence="1" type="ORF">HLB44_36570</name>
</gene>
<organism evidence="1 2">
    <name type="scientific">Pseudaquabacterium terrae</name>
    <dbReference type="NCBI Taxonomy" id="2732868"/>
    <lineage>
        <taxon>Bacteria</taxon>
        <taxon>Pseudomonadati</taxon>
        <taxon>Pseudomonadota</taxon>
        <taxon>Betaproteobacteria</taxon>
        <taxon>Burkholderiales</taxon>
        <taxon>Sphaerotilaceae</taxon>
        <taxon>Pseudaquabacterium</taxon>
    </lineage>
</organism>
<keyword evidence="2" id="KW-1185">Reference proteome</keyword>
<accession>A0ABX2EUY0</accession>
<evidence type="ECO:0000313" key="1">
    <source>
        <dbReference type="EMBL" id="NRF72478.1"/>
    </source>
</evidence>
<dbReference type="EMBL" id="JABRWJ010000038">
    <property type="protein sequence ID" value="NRF72478.1"/>
    <property type="molecule type" value="Genomic_DNA"/>
</dbReference>
<evidence type="ECO:0000313" key="2">
    <source>
        <dbReference type="Proteomes" id="UP000737171"/>
    </source>
</evidence>
<sequence>MHRHKAVLTVVGNERNAFVFTIGEGRPSRPREYLGERQTVLSRRRAAGTDVALYMLA</sequence>
<dbReference type="Proteomes" id="UP000737171">
    <property type="component" value="Unassembled WGS sequence"/>
</dbReference>